<reference evidence="3" key="1">
    <citation type="journal article" date="2019" name="Int. J. Syst. Evol. Microbiol.">
        <title>The Global Catalogue of Microorganisms (GCM) 10K type strain sequencing project: providing services to taxonomists for standard genome sequencing and annotation.</title>
        <authorList>
            <consortium name="The Broad Institute Genomics Platform"/>
            <consortium name="The Broad Institute Genome Sequencing Center for Infectious Disease"/>
            <person name="Wu L."/>
            <person name="Ma J."/>
        </authorList>
    </citation>
    <scope>NUCLEOTIDE SEQUENCE [LARGE SCALE GENOMIC DNA]</scope>
    <source>
        <strain evidence="3">KCTC 42730</strain>
    </source>
</reference>
<feature type="chain" id="PRO_5045533971" description="ABC transporter substrate-binding protein" evidence="1">
    <location>
        <begin position="20"/>
        <end position="259"/>
    </location>
</feature>
<organism evidence="2 3">
    <name type="scientific">Pseudoalteromonas fenneropenaei</name>
    <dbReference type="NCBI Taxonomy" id="1737459"/>
    <lineage>
        <taxon>Bacteria</taxon>
        <taxon>Pseudomonadati</taxon>
        <taxon>Pseudomonadota</taxon>
        <taxon>Gammaproteobacteria</taxon>
        <taxon>Alteromonadales</taxon>
        <taxon>Pseudoalteromonadaceae</taxon>
        <taxon>Pseudoalteromonas</taxon>
    </lineage>
</organism>
<keyword evidence="3" id="KW-1185">Reference proteome</keyword>
<evidence type="ECO:0000313" key="3">
    <source>
        <dbReference type="Proteomes" id="UP001595453"/>
    </source>
</evidence>
<proteinExistence type="predicted"/>
<keyword evidence="1" id="KW-0732">Signal</keyword>
<dbReference type="SUPFAM" id="SSF53850">
    <property type="entry name" value="Periplasmic binding protein-like II"/>
    <property type="match status" value="1"/>
</dbReference>
<sequence>MSVRILWSTLLSLSFACMAATEQAAPYIINVSESIANPGNQAALERLYQRLYQPLGIVPLLTFHPSKRGLALLADGQLDADAARVAEIIERYPELVKIEPPLFTLDNGYYCAEAKYCERITQDTVLIVPKGTPAIQHFCEEQRLSCLYVNNDQSAFKALESGVGEALLSFDWGARTVICSSRFRRLFYRPEPRLRQNVYHFVSSKHAGLADKLSQVIQTMAQNGDFNDFYQFGMERHLKCGAQLLPVTIDEVHVPTQMQ</sequence>
<name>A0ABV7CK04_9GAMM</name>
<evidence type="ECO:0000256" key="1">
    <source>
        <dbReference type="SAM" id="SignalP"/>
    </source>
</evidence>
<gene>
    <name evidence="2" type="ORF">ACFOEE_10510</name>
</gene>
<evidence type="ECO:0008006" key="4">
    <source>
        <dbReference type="Google" id="ProtNLM"/>
    </source>
</evidence>
<dbReference type="RefSeq" id="WP_377123948.1">
    <property type="nucleotide sequence ID" value="NZ_JBHRSD010000017.1"/>
</dbReference>
<dbReference type="PROSITE" id="PS51257">
    <property type="entry name" value="PROKAR_LIPOPROTEIN"/>
    <property type="match status" value="1"/>
</dbReference>
<protein>
    <recommendedName>
        <fullName evidence="4">ABC transporter substrate-binding protein</fullName>
    </recommendedName>
</protein>
<evidence type="ECO:0000313" key="2">
    <source>
        <dbReference type="EMBL" id="MFC3032953.1"/>
    </source>
</evidence>
<dbReference type="EMBL" id="JBHRSD010000017">
    <property type="protein sequence ID" value="MFC3032953.1"/>
    <property type="molecule type" value="Genomic_DNA"/>
</dbReference>
<feature type="signal peptide" evidence="1">
    <location>
        <begin position="1"/>
        <end position="19"/>
    </location>
</feature>
<accession>A0ABV7CK04</accession>
<dbReference type="Proteomes" id="UP001595453">
    <property type="component" value="Unassembled WGS sequence"/>
</dbReference>
<comment type="caution">
    <text evidence="2">The sequence shown here is derived from an EMBL/GenBank/DDBJ whole genome shotgun (WGS) entry which is preliminary data.</text>
</comment>